<dbReference type="EMBL" id="JACBXS010000016">
    <property type="protein sequence ID" value="NYS25206.1"/>
    <property type="molecule type" value="Genomic_DNA"/>
</dbReference>
<protein>
    <submittedName>
        <fullName evidence="4">Response regulator</fullName>
    </submittedName>
</protein>
<dbReference type="Pfam" id="PF00072">
    <property type="entry name" value="Response_reg"/>
    <property type="match status" value="1"/>
</dbReference>
<evidence type="ECO:0000313" key="4">
    <source>
        <dbReference type="EMBL" id="NYS25206.1"/>
    </source>
</evidence>
<dbReference type="SUPFAM" id="SSF52172">
    <property type="entry name" value="CheY-like"/>
    <property type="match status" value="1"/>
</dbReference>
<reference evidence="4 5" key="1">
    <citation type="journal article" date="2000" name="Arch. Microbiol.">
        <title>Rhodobaca bogoriensis gen. nov. and sp. nov., an alkaliphilic purple nonsulfur bacterium from African Rift Valley soda lakes.</title>
        <authorList>
            <person name="Milford A.D."/>
            <person name="Achenbach L.A."/>
            <person name="Jung D.O."/>
            <person name="Madigan M.T."/>
        </authorList>
    </citation>
    <scope>NUCLEOTIDE SEQUENCE [LARGE SCALE GENOMIC DNA]</scope>
    <source>
        <strain evidence="4 5">2376</strain>
    </source>
</reference>
<comment type="caution">
    <text evidence="4">The sequence shown here is derived from an EMBL/GenBank/DDBJ whole genome shotgun (WGS) entry which is preliminary data.</text>
</comment>
<sequence length="210" mass="22770">MPGCTVLVVEDSRFSADAVRMFLRASGARMRRAETLCDARRHLLLYRPEAVMIDMGLPDGSGASLIAELRARQGMGVHVVATSGHPELEHLALEAGADVFLPKPLETLAEFQSAFEPVMPWLCAALTAQDRALPRPDPLALRDDFARAARALSRAADDETLSYTSRFVGGLARCTGDTALRAVAEAAELTNRSQMLVRALQARIDTQPTL</sequence>
<dbReference type="PROSITE" id="PS50110">
    <property type="entry name" value="RESPONSE_REGULATORY"/>
    <property type="match status" value="1"/>
</dbReference>
<evidence type="ECO:0000256" key="2">
    <source>
        <dbReference type="PROSITE-ProRule" id="PRU00169"/>
    </source>
</evidence>
<dbReference type="Gene3D" id="3.40.50.2300">
    <property type="match status" value="1"/>
</dbReference>
<dbReference type="AlphaFoldDB" id="A0A7Z0KZ59"/>
<dbReference type="InterPro" id="IPR050595">
    <property type="entry name" value="Bact_response_regulator"/>
</dbReference>
<gene>
    <name evidence="4" type="ORF">HUK65_09400</name>
</gene>
<keyword evidence="5" id="KW-1185">Reference proteome</keyword>
<dbReference type="Proteomes" id="UP000529417">
    <property type="component" value="Unassembled WGS sequence"/>
</dbReference>
<dbReference type="InterPro" id="IPR011006">
    <property type="entry name" value="CheY-like_superfamily"/>
</dbReference>
<evidence type="ECO:0000259" key="3">
    <source>
        <dbReference type="PROSITE" id="PS50110"/>
    </source>
</evidence>
<dbReference type="PANTHER" id="PTHR44591">
    <property type="entry name" value="STRESS RESPONSE REGULATOR PROTEIN 1"/>
    <property type="match status" value="1"/>
</dbReference>
<keyword evidence="1 2" id="KW-0597">Phosphoprotein</keyword>
<dbReference type="GO" id="GO:0000160">
    <property type="term" value="P:phosphorelay signal transduction system"/>
    <property type="evidence" value="ECO:0007669"/>
    <property type="project" value="InterPro"/>
</dbReference>
<dbReference type="CDD" id="cd00156">
    <property type="entry name" value="REC"/>
    <property type="match status" value="1"/>
</dbReference>
<dbReference type="PANTHER" id="PTHR44591:SF3">
    <property type="entry name" value="RESPONSE REGULATORY DOMAIN-CONTAINING PROTEIN"/>
    <property type="match status" value="1"/>
</dbReference>
<evidence type="ECO:0000256" key="1">
    <source>
        <dbReference type="ARBA" id="ARBA00022553"/>
    </source>
</evidence>
<dbReference type="SMART" id="SM00448">
    <property type="entry name" value="REC"/>
    <property type="match status" value="1"/>
</dbReference>
<accession>A0A7Z0KZ59</accession>
<proteinExistence type="predicted"/>
<feature type="domain" description="Response regulatory" evidence="3">
    <location>
        <begin position="5"/>
        <end position="118"/>
    </location>
</feature>
<feature type="modified residue" description="4-aspartylphosphate" evidence="2">
    <location>
        <position position="54"/>
    </location>
</feature>
<dbReference type="InterPro" id="IPR001789">
    <property type="entry name" value="Sig_transdc_resp-reg_receiver"/>
</dbReference>
<evidence type="ECO:0000313" key="5">
    <source>
        <dbReference type="Proteomes" id="UP000529417"/>
    </source>
</evidence>
<name>A0A7Z0KZ59_9RHOB</name>
<organism evidence="4 5">
    <name type="scientific">Rhabdonatronobacter sediminivivens</name>
    <dbReference type="NCBI Taxonomy" id="2743469"/>
    <lineage>
        <taxon>Bacteria</taxon>
        <taxon>Pseudomonadati</taxon>
        <taxon>Pseudomonadota</taxon>
        <taxon>Alphaproteobacteria</taxon>
        <taxon>Rhodobacterales</taxon>
        <taxon>Paracoccaceae</taxon>
        <taxon>Rhabdonatronobacter</taxon>
    </lineage>
</organism>